<feature type="transmembrane region" description="Helical" evidence="1">
    <location>
        <begin position="12"/>
        <end position="33"/>
    </location>
</feature>
<dbReference type="Proteomes" id="UP000199226">
    <property type="component" value="Unassembled WGS sequence"/>
</dbReference>
<feature type="transmembrane region" description="Helical" evidence="1">
    <location>
        <begin position="107"/>
        <end position="124"/>
    </location>
</feature>
<keyword evidence="1" id="KW-0472">Membrane</keyword>
<reference evidence="3" key="1">
    <citation type="submission" date="2016-10" db="EMBL/GenBank/DDBJ databases">
        <authorList>
            <person name="Varghese N."/>
            <person name="Submissions S."/>
        </authorList>
    </citation>
    <scope>NUCLEOTIDE SEQUENCE [LARGE SCALE GENOMIC DNA]</scope>
    <source>
        <strain evidence="3">DSM 24536</strain>
    </source>
</reference>
<dbReference type="EMBL" id="FNHH01000035">
    <property type="protein sequence ID" value="SDN04012.1"/>
    <property type="molecule type" value="Genomic_DNA"/>
</dbReference>
<dbReference type="STRING" id="990371.SAMN05421813_13531"/>
<keyword evidence="1" id="KW-0812">Transmembrane</keyword>
<dbReference type="RefSeq" id="WP_090706827.1">
    <property type="nucleotide sequence ID" value="NZ_FNHH01000035.1"/>
</dbReference>
<feature type="transmembrane region" description="Helical" evidence="1">
    <location>
        <begin position="39"/>
        <end position="57"/>
    </location>
</feature>
<feature type="transmembrane region" description="Helical" evidence="1">
    <location>
        <begin position="78"/>
        <end position="95"/>
    </location>
</feature>
<sequence>MNLARKTKVRKLALWTWSWVATLAIATYGSKYIWDDHAFLTTFSIIVNLINGVLMILSNRDLFNDFDELEKKIHLESMAITLGLSVIVGLTFSLVERAGLFNFKAEISYLVMFIGISYLVSFVVNTRRYT</sequence>
<protein>
    <submittedName>
        <fullName evidence="2">Uncharacterized protein</fullName>
    </submittedName>
</protein>
<proteinExistence type="predicted"/>
<name>A0A1G9Y4F5_9SPHI</name>
<keyword evidence="1" id="KW-1133">Transmembrane helix</keyword>
<evidence type="ECO:0000256" key="1">
    <source>
        <dbReference type="SAM" id="Phobius"/>
    </source>
</evidence>
<dbReference type="AlphaFoldDB" id="A0A1G9Y4F5"/>
<evidence type="ECO:0000313" key="2">
    <source>
        <dbReference type="EMBL" id="SDN04012.1"/>
    </source>
</evidence>
<gene>
    <name evidence="2" type="ORF">SAMN05421813_13531</name>
</gene>
<keyword evidence="3" id="KW-1185">Reference proteome</keyword>
<organism evidence="2 3">
    <name type="scientific">Daejeonella rubra</name>
    <dbReference type="NCBI Taxonomy" id="990371"/>
    <lineage>
        <taxon>Bacteria</taxon>
        <taxon>Pseudomonadati</taxon>
        <taxon>Bacteroidota</taxon>
        <taxon>Sphingobacteriia</taxon>
        <taxon>Sphingobacteriales</taxon>
        <taxon>Sphingobacteriaceae</taxon>
        <taxon>Daejeonella</taxon>
    </lineage>
</organism>
<evidence type="ECO:0000313" key="3">
    <source>
        <dbReference type="Proteomes" id="UP000199226"/>
    </source>
</evidence>
<accession>A0A1G9Y4F5</accession>
<dbReference type="OrthoDB" id="1551090at2"/>